<dbReference type="GO" id="GO:0002949">
    <property type="term" value="P:tRNA threonylcarbamoyladenosine modification"/>
    <property type="evidence" value="ECO:0007669"/>
    <property type="project" value="InterPro"/>
</dbReference>
<dbReference type="PANTHER" id="PTHR11735">
    <property type="entry name" value="TRNA N6-ADENOSINE THREONYLCARBAMOYLTRANSFERASE"/>
    <property type="match status" value="1"/>
</dbReference>
<comment type="caution">
    <text evidence="2">The sequence shown here is derived from an EMBL/GenBank/DDBJ whole genome shotgun (WGS) entry which is preliminary data.</text>
</comment>
<dbReference type="PANTHER" id="PTHR11735:SF11">
    <property type="entry name" value="TRNA THREONYLCARBAMOYLADENOSINE BIOSYNTHESIS PROTEIN TSAB"/>
    <property type="match status" value="1"/>
</dbReference>
<dbReference type="Pfam" id="PF00814">
    <property type="entry name" value="TsaD"/>
    <property type="match status" value="1"/>
</dbReference>
<sequence length="237" mass="25113">MKIFALECSGAQASAAFADGRRVAGEFYLASGQKHSRTLLPMVEALLKTGGFSLADADVFAVCAGPGSFTGVRIGVAALKGLADAADKPCFPVSALETAAYPFADRTAETVCAVMDARCRQVYTARFRAGERLTPDEALTIDTLGEQLQSVEGPIRLTGDGAALVFEALSPAFGSRLLCAAPAERYPRAAFAALLAEEKLARGETPVPAGKLMPVYLRLPQAERELQKKTKQKEQTV</sequence>
<organism evidence="2 3">
    <name type="scientific">Candidatus Fimenecus excrementigallinarum</name>
    <dbReference type="NCBI Taxonomy" id="2840816"/>
    <lineage>
        <taxon>Bacteria</taxon>
        <taxon>Bacillati</taxon>
        <taxon>Bacillota</taxon>
        <taxon>Clostridia</taxon>
        <taxon>Candidatus Fimenecus</taxon>
    </lineage>
</organism>
<gene>
    <name evidence="2" type="primary">tsaB</name>
    <name evidence="2" type="ORF">IAC53_03735</name>
</gene>
<dbReference type="CDD" id="cd24032">
    <property type="entry name" value="ASKHA_NBD_TsaB"/>
    <property type="match status" value="1"/>
</dbReference>
<dbReference type="Proteomes" id="UP000824071">
    <property type="component" value="Unassembled WGS sequence"/>
</dbReference>
<dbReference type="InterPro" id="IPR043129">
    <property type="entry name" value="ATPase_NBD"/>
</dbReference>
<feature type="domain" description="Gcp-like" evidence="1">
    <location>
        <begin position="33"/>
        <end position="133"/>
    </location>
</feature>
<dbReference type="InterPro" id="IPR022496">
    <property type="entry name" value="T6A_TsaB"/>
</dbReference>
<reference evidence="2" key="1">
    <citation type="submission" date="2020-10" db="EMBL/GenBank/DDBJ databases">
        <authorList>
            <person name="Gilroy R."/>
        </authorList>
    </citation>
    <scope>NUCLEOTIDE SEQUENCE</scope>
    <source>
        <strain evidence="2">ChiGjej1B1-19959</strain>
    </source>
</reference>
<dbReference type="Gene3D" id="3.30.420.40">
    <property type="match status" value="2"/>
</dbReference>
<dbReference type="SUPFAM" id="SSF53067">
    <property type="entry name" value="Actin-like ATPase domain"/>
    <property type="match status" value="2"/>
</dbReference>
<reference evidence="2" key="2">
    <citation type="journal article" date="2021" name="PeerJ">
        <title>Extensive microbial diversity within the chicken gut microbiome revealed by metagenomics and culture.</title>
        <authorList>
            <person name="Gilroy R."/>
            <person name="Ravi A."/>
            <person name="Getino M."/>
            <person name="Pursley I."/>
            <person name="Horton D.L."/>
            <person name="Alikhan N.F."/>
            <person name="Baker D."/>
            <person name="Gharbi K."/>
            <person name="Hall N."/>
            <person name="Watson M."/>
            <person name="Adriaenssens E.M."/>
            <person name="Foster-Nyarko E."/>
            <person name="Jarju S."/>
            <person name="Secka A."/>
            <person name="Antonio M."/>
            <person name="Oren A."/>
            <person name="Chaudhuri R.R."/>
            <person name="La Ragione R."/>
            <person name="Hildebrand F."/>
            <person name="Pallen M.J."/>
        </authorList>
    </citation>
    <scope>NUCLEOTIDE SEQUENCE</scope>
    <source>
        <strain evidence="2">ChiGjej1B1-19959</strain>
    </source>
</reference>
<dbReference type="AlphaFoldDB" id="A0A9D1IE89"/>
<protein>
    <submittedName>
        <fullName evidence="2">tRNA (Adenosine(37)-N6)-threonylcarbamoyltransferase complex dimerization subunit type 1 TsaB</fullName>
    </submittedName>
</protein>
<name>A0A9D1IE89_9FIRM</name>
<dbReference type="InterPro" id="IPR000905">
    <property type="entry name" value="Gcp-like_dom"/>
</dbReference>
<accession>A0A9D1IE89</accession>
<dbReference type="NCBIfam" id="TIGR03725">
    <property type="entry name" value="T6A_YeaZ"/>
    <property type="match status" value="1"/>
</dbReference>
<evidence type="ECO:0000259" key="1">
    <source>
        <dbReference type="Pfam" id="PF00814"/>
    </source>
</evidence>
<dbReference type="EMBL" id="DVMW01000026">
    <property type="protein sequence ID" value="HIU35702.1"/>
    <property type="molecule type" value="Genomic_DNA"/>
</dbReference>
<dbReference type="GO" id="GO:0005829">
    <property type="term" value="C:cytosol"/>
    <property type="evidence" value="ECO:0007669"/>
    <property type="project" value="TreeGrafter"/>
</dbReference>
<evidence type="ECO:0000313" key="2">
    <source>
        <dbReference type="EMBL" id="HIU35702.1"/>
    </source>
</evidence>
<evidence type="ECO:0000313" key="3">
    <source>
        <dbReference type="Proteomes" id="UP000824071"/>
    </source>
</evidence>
<proteinExistence type="predicted"/>